<dbReference type="RefSeq" id="WP_342810788.1">
    <property type="nucleotide sequence ID" value="NZ_JAOPJZ010000047.1"/>
</dbReference>
<dbReference type="Gene3D" id="2.60.120.10">
    <property type="entry name" value="Jelly Rolls"/>
    <property type="match status" value="1"/>
</dbReference>
<evidence type="ECO:0000313" key="3">
    <source>
        <dbReference type="Proteomes" id="UP001321047"/>
    </source>
</evidence>
<feature type="domain" description="Cupin type-2" evidence="1">
    <location>
        <begin position="22"/>
        <end position="83"/>
    </location>
</feature>
<evidence type="ECO:0000259" key="1">
    <source>
        <dbReference type="Pfam" id="PF07883"/>
    </source>
</evidence>
<dbReference type="InterPro" id="IPR011051">
    <property type="entry name" value="RmlC_Cupin_sf"/>
</dbReference>
<keyword evidence="3" id="KW-1185">Reference proteome</keyword>
<proteinExistence type="predicted"/>
<protein>
    <submittedName>
        <fullName evidence="2">Cupin domain-containing protein</fullName>
    </submittedName>
</protein>
<dbReference type="Proteomes" id="UP001321047">
    <property type="component" value="Unassembled WGS sequence"/>
</dbReference>
<reference evidence="2 3" key="1">
    <citation type="submission" date="2022-09" db="EMBL/GenBank/DDBJ databases">
        <title>Enrichment on poylsaccharides allowed isolation of novel metabolic and taxonomic groups of Haloarchaea.</title>
        <authorList>
            <person name="Sorokin D.Y."/>
            <person name="Elcheninov A.G."/>
            <person name="Khizhniak T.V."/>
            <person name="Kolganova T.V."/>
            <person name="Kublanov I.V."/>
        </authorList>
    </citation>
    <scope>NUCLEOTIDE SEQUENCE [LARGE SCALE GENOMIC DNA]</scope>
    <source>
        <strain evidence="2 3">AArc-curdl1</strain>
    </source>
</reference>
<accession>A0AAP2ZD04</accession>
<dbReference type="InterPro" id="IPR014710">
    <property type="entry name" value="RmlC-like_jellyroll"/>
</dbReference>
<sequence>MTFLERSADTGGEHVLIEIVEAPHAQGPPLHIHPQQAETFEVAEGRLNLEVDGEELILEEGESATVPSGKPHRYWNGSDEQVRSTMELRPAGNFEMFLETAAGLAQAGKVNAAGVPNPLQTAVMLQEYWDVFRLVGPPQWLQKSLFAILSPFGRMLGYRPYYRYAAITGSEPEIDE</sequence>
<dbReference type="PANTHER" id="PTHR36440:SF1">
    <property type="entry name" value="PUTATIVE (AFU_ORTHOLOGUE AFUA_8G07350)-RELATED"/>
    <property type="match status" value="1"/>
</dbReference>
<gene>
    <name evidence="2" type="ORF">OB919_21395</name>
</gene>
<dbReference type="InterPro" id="IPR053146">
    <property type="entry name" value="QDO-like"/>
</dbReference>
<dbReference type="AlphaFoldDB" id="A0AAP2ZD04"/>
<organism evidence="2 3">
    <name type="scientific">Natronosalvus hydrolyticus</name>
    <dbReference type="NCBI Taxonomy" id="2979988"/>
    <lineage>
        <taxon>Archaea</taxon>
        <taxon>Methanobacteriati</taxon>
        <taxon>Methanobacteriota</taxon>
        <taxon>Stenosarchaea group</taxon>
        <taxon>Halobacteria</taxon>
        <taxon>Halobacteriales</taxon>
        <taxon>Natrialbaceae</taxon>
        <taxon>Natronosalvus</taxon>
    </lineage>
</organism>
<dbReference type="EMBL" id="JAOPJZ010000047">
    <property type="protein sequence ID" value="MCU4754490.1"/>
    <property type="molecule type" value="Genomic_DNA"/>
</dbReference>
<dbReference type="SUPFAM" id="SSF51182">
    <property type="entry name" value="RmlC-like cupins"/>
    <property type="match status" value="1"/>
</dbReference>
<comment type="caution">
    <text evidence="2">The sequence shown here is derived from an EMBL/GenBank/DDBJ whole genome shotgun (WGS) entry which is preliminary data.</text>
</comment>
<evidence type="ECO:0000313" key="2">
    <source>
        <dbReference type="EMBL" id="MCU4754490.1"/>
    </source>
</evidence>
<dbReference type="PANTHER" id="PTHR36440">
    <property type="entry name" value="PUTATIVE (AFU_ORTHOLOGUE AFUA_8G07350)-RELATED"/>
    <property type="match status" value="1"/>
</dbReference>
<dbReference type="InterPro" id="IPR013096">
    <property type="entry name" value="Cupin_2"/>
</dbReference>
<dbReference type="Pfam" id="PF07883">
    <property type="entry name" value="Cupin_2"/>
    <property type="match status" value="1"/>
</dbReference>
<name>A0AAP2ZD04_9EURY</name>